<keyword evidence="3" id="KW-1185">Reference proteome</keyword>
<dbReference type="Pfam" id="PF13290">
    <property type="entry name" value="CHB_HEX_C_1"/>
    <property type="match status" value="1"/>
</dbReference>
<evidence type="ECO:0000313" key="3">
    <source>
        <dbReference type="Proteomes" id="UP000602057"/>
    </source>
</evidence>
<dbReference type="EMBL" id="JACVXC010000003">
    <property type="protein sequence ID" value="MBD0835561.1"/>
    <property type="molecule type" value="Genomic_DNA"/>
</dbReference>
<dbReference type="InterPro" id="IPR059177">
    <property type="entry name" value="GH29D-like_dom"/>
</dbReference>
<dbReference type="AlphaFoldDB" id="A0A8J6UKB9"/>
<protein>
    <submittedName>
        <fullName evidence="2">Chitobiase/beta-hexosaminidase C-terminal domain-containing protein</fullName>
    </submittedName>
</protein>
<reference evidence="2" key="1">
    <citation type="journal article" date="2013" name="Int. J. Syst. Evol. Microbiol.">
        <title>Aestuariibaculum suncheonense gen. nov., sp. nov., a marine bacterium of the family Flavobacteriaceae isolated from a tidal flat and emended descriptions of the genera Gaetbulibacter and Tamlana.</title>
        <authorList>
            <person name="Jeong S.H."/>
            <person name="Park M.S."/>
            <person name="Jin H.M."/>
            <person name="Lee K."/>
            <person name="Park W."/>
            <person name="Jeon C.O."/>
        </authorList>
    </citation>
    <scope>NUCLEOTIDE SEQUENCE</scope>
    <source>
        <strain evidence="2">SC17</strain>
    </source>
</reference>
<organism evidence="2 3">
    <name type="scientific">Aestuariibaculum suncheonense</name>
    <dbReference type="NCBI Taxonomy" id="1028745"/>
    <lineage>
        <taxon>Bacteria</taxon>
        <taxon>Pseudomonadati</taxon>
        <taxon>Bacteroidota</taxon>
        <taxon>Flavobacteriia</taxon>
        <taxon>Flavobacteriales</taxon>
        <taxon>Flavobacteriaceae</taxon>
    </lineage>
</organism>
<dbReference type="Proteomes" id="UP000602057">
    <property type="component" value="Unassembled WGS sequence"/>
</dbReference>
<dbReference type="RefSeq" id="WP_188216056.1">
    <property type="nucleotide sequence ID" value="NZ_BAABGH010000005.1"/>
</dbReference>
<feature type="domain" description="GH29D-like beta-sandwich" evidence="1">
    <location>
        <begin position="48"/>
        <end position="103"/>
    </location>
</feature>
<evidence type="ECO:0000313" key="2">
    <source>
        <dbReference type="EMBL" id="MBD0835561.1"/>
    </source>
</evidence>
<proteinExistence type="predicted"/>
<name>A0A8J6UKB9_9FLAO</name>
<evidence type="ECO:0000259" key="1">
    <source>
        <dbReference type="Pfam" id="PF13290"/>
    </source>
</evidence>
<sequence length="262" mass="29919">MRLVLTVICLMLMNCATKQSGHYLQSNQLRLVKPRVETNSSLIDSFVTITADLKLENVSIYYTSNGEEPSESSAKYERPFKAYKPEIYKFKAFHPDWKSSEVAELKLYKKGVKPDHIIWHSKASDKYKGKGDNTLINQSKANLNYDDPQWVGFISEASATLKFKNKPFLRTMTISFLNDASSWIFPPEQITVEINGDIATKKTIVLNEIKDSKTSAIETIVISLGTDTESLKIDIKNVQSMPEWHEGKGSKAWLFMDEWMFN</sequence>
<comment type="caution">
    <text evidence="2">The sequence shown here is derived from an EMBL/GenBank/DDBJ whole genome shotgun (WGS) entry which is preliminary data.</text>
</comment>
<accession>A0A8J6UKB9</accession>
<reference evidence="2" key="2">
    <citation type="submission" date="2020-09" db="EMBL/GenBank/DDBJ databases">
        <authorList>
            <person name="Wu Z."/>
        </authorList>
    </citation>
    <scope>NUCLEOTIDE SEQUENCE</scope>
    <source>
        <strain evidence="2">SC17</strain>
    </source>
</reference>
<gene>
    <name evidence="2" type="ORF">ICJ84_08945</name>
</gene>